<evidence type="ECO:0000313" key="1">
    <source>
        <dbReference type="EMBL" id="KAA8907591.1"/>
    </source>
</evidence>
<organism evidence="1 2">
    <name type="scientific">Sphaerosporella brunnea</name>
    <dbReference type="NCBI Taxonomy" id="1250544"/>
    <lineage>
        <taxon>Eukaryota</taxon>
        <taxon>Fungi</taxon>
        <taxon>Dikarya</taxon>
        <taxon>Ascomycota</taxon>
        <taxon>Pezizomycotina</taxon>
        <taxon>Pezizomycetes</taxon>
        <taxon>Pezizales</taxon>
        <taxon>Pyronemataceae</taxon>
        <taxon>Sphaerosporella</taxon>
    </lineage>
</organism>
<proteinExistence type="predicted"/>
<dbReference type="Proteomes" id="UP000326924">
    <property type="component" value="Unassembled WGS sequence"/>
</dbReference>
<evidence type="ECO:0000313" key="2">
    <source>
        <dbReference type="Proteomes" id="UP000326924"/>
    </source>
</evidence>
<accession>A0A5J5EZE4</accession>
<dbReference type="AlphaFoldDB" id="A0A5J5EZE4"/>
<protein>
    <submittedName>
        <fullName evidence="1">Uncharacterized protein</fullName>
    </submittedName>
</protein>
<comment type="caution">
    <text evidence="1">The sequence shown here is derived from an EMBL/GenBank/DDBJ whole genome shotgun (WGS) entry which is preliminary data.</text>
</comment>
<gene>
    <name evidence="1" type="ORF">FN846DRAFT_946674</name>
</gene>
<dbReference type="OrthoDB" id="10471096at2759"/>
<sequence length="203" mass="22211">MSVVTRWRYARSAEEIAAGTGPPVAFAVSPLHRRITATAHTQQFTSVNDGSLIARVRHKSGAYHPYAGMVFAVLEAKRSIDNRTQPQQAGEALAAMQERVRHLAALSQRSIAAQISATTPSMLSMFVVSLEQSHICFSRAQFPREYLRWVMGESPNTSEPAAFLSGEPWDLATTAGRRGAVAVALGLLAVVEREWGKFCEKVE</sequence>
<reference evidence="1 2" key="1">
    <citation type="submission" date="2019-09" db="EMBL/GenBank/DDBJ databases">
        <title>Draft genome of the ectomycorrhizal ascomycete Sphaerosporella brunnea.</title>
        <authorList>
            <consortium name="DOE Joint Genome Institute"/>
            <person name="Benucci G.M."/>
            <person name="Marozzi G."/>
            <person name="Antonielli L."/>
            <person name="Sanchez S."/>
            <person name="Marco P."/>
            <person name="Wang X."/>
            <person name="Falini L.B."/>
            <person name="Barry K."/>
            <person name="Haridas S."/>
            <person name="Lipzen A."/>
            <person name="Labutti K."/>
            <person name="Grigoriev I.V."/>
            <person name="Murat C."/>
            <person name="Martin F."/>
            <person name="Albertini E."/>
            <person name="Donnini D."/>
            <person name="Bonito G."/>
        </authorList>
    </citation>
    <scope>NUCLEOTIDE SEQUENCE [LARGE SCALE GENOMIC DNA]</scope>
    <source>
        <strain evidence="1 2">Sb_GMNB300</strain>
    </source>
</reference>
<dbReference type="EMBL" id="VXIS01000077">
    <property type="protein sequence ID" value="KAA8907591.1"/>
    <property type="molecule type" value="Genomic_DNA"/>
</dbReference>
<dbReference type="InParanoid" id="A0A5J5EZE4"/>
<name>A0A5J5EZE4_9PEZI</name>
<keyword evidence="2" id="KW-1185">Reference proteome</keyword>